<dbReference type="AlphaFoldDB" id="A0A7W7LGG6"/>
<gene>
    <name evidence="1" type="ORF">FHS38_005288</name>
</gene>
<protein>
    <recommendedName>
        <fullName evidence="3">Antibiotic biosynthesis monooxygenase</fullName>
    </recommendedName>
</protein>
<keyword evidence="2" id="KW-1185">Reference proteome</keyword>
<dbReference type="RefSeq" id="WP_184737453.1">
    <property type="nucleotide sequence ID" value="NZ_BMRW01000018.1"/>
</dbReference>
<evidence type="ECO:0008006" key="3">
    <source>
        <dbReference type="Google" id="ProtNLM"/>
    </source>
</evidence>
<sequence length="97" mass="10337">MAIIVTFNAPGAAQDLYDKCIERVTDGHGFTSTDDLPVPGLLAHASGPVEGGWRVTDVWESSEAFETFATVLGPILADLGYGDLRPEVTPAHNVVIR</sequence>
<proteinExistence type="predicted"/>
<dbReference type="Proteomes" id="UP000556436">
    <property type="component" value="Unassembled WGS sequence"/>
</dbReference>
<evidence type="ECO:0000313" key="1">
    <source>
        <dbReference type="EMBL" id="MBB4889213.1"/>
    </source>
</evidence>
<comment type="caution">
    <text evidence="1">The sequence shown here is derived from an EMBL/GenBank/DDBJ whole genome shotgun (WGS) entry which is preliminary data.</text>
</comment>
<name>A0A7W7LGG6_STRNE</name>
<accession>A0A7W7LGG6</accession>
<reference evidence="1 2" key="1">
    <citation type="submission" date="2020-08" db="EMBL/GenBank/DDBJ databases">
        <title>Genomic Encyclopedia of Type Strains, Phase III (KMG-III): the genomes of soil and plant-associated and newly described type strains.</title>
        <authorList>
            <person name="Whitman W."/>
        </authorList>
    </citation>
    <scope>NUCLEOTIDE SEQUENCE [LARGE SCALE GENOMIC DNA]</scope>
    <source>
        <strain evidence="1 2">CECT 3265</strain>
    </source>
</reference>
<dbReference type="EMBL" id="JACHJG010000012">
    <property type="protein sequence ID" value="MBB4889213.1"/>
    <property type="molecule type" value="Genomic_DNA"/>
</dbReference>
<evidence type="ECO:0000313" key="2">
    <source>
        <dbReference type="Proteomes" id="UP000556436"/>
    </source>
</evidence>
<organism evidence="1 2">
    <name type="scientific">Streptomyces netropsis</name>
    <name type="common">Streptoverticillium netropsis</name>
    <dbReference type="NCBI Taxonomy" id="55404"/>
    <lineage>
        <taxon>Bacteria</taxon>
        <taxon>Bacillati</taxon>
        <taxon>Actinomycetota</taxon>
        <taxon>Actinomycetes</taxon>
        <taxon>Kitasatosporales</taxon>
        <taxon>Streptomycetaceae</taxon>
        <taxon>Streptomyces</taxon>
    </lineage>
</organism>